<dbReference type="EMBL" id="VDMD01000005">
    <property type="protein sequence ID" value="TRM65377.1"/>
    <property type="molecule type" value="Genomic_DNA"/>
</dbReference>
<sequence length="487" mass="53143">MFYYLSFLRPPPTFCSPSSTSTNAPKGQKAKPKGAAGPSSSLLSITVQIGNDLRTEALVDPAGRDIFYSWIKDTSNVSGGASSTAPQTTTPPAKITTYRTDSAYKEVPVPIPRLAKQGEMWRLALWCDPPKRSNARPRLAPRIAIDLWDAALGSGPLPVLSQPITFDARVHAPEKQVRIDRVYRLGPFASASDAAADELLLTITEHTGYDLDKKIWDSGIGLSSWICGLAHATSEAECNDLVQKMRRALFGLGGRRIIELGAGTGIMSLALAALRYLLRSQSTSTRSEARPDDVDDVPILNQNEKDDQNGGYNQPEDEIFITDLSSALPLLEHNIQQNKHLLGRPVHKTSATDTARSDARAGEAAESLQALELDWDAPTIPDAIARGGALDLIIMADVTYNTDSFPALISTVRRLIDLNVPPKPPPMILLGYKQRHPDERALWDMAQQEAGVKFVRVGERRGFPRSPEEVTGHGEGEVEVWIGTVQK</sequence>
<dbReference type="Proteomes" id="UP000320762">
    <property type="component" value="Unassembled WGS sequence"/>
</dbReference>
<name>A0A550CKU7_9AGAR</name>
<dbReference type="STRING" id="97359.A0A550CKU7"/>
<dbReference type="Pfam" id="PF10294">
    <property type="entry name" value="Methyltransf_16"/>
    <property type="match status" value="2"/>
</dbReference>
<dbReference type="Gene3D" id="3.40.50.150">
    <property type="entry name" value="Vaccinia Virus protein VP39"/>
    <property type="match status" value="1"/>
</dbReference>
<dbReference type="SUPFAM" id="SSF53335">
    <property type="entry name" value="S-adenosyl-L-methionine-dependent methyltransferases"/>
    <property type="match status" value="1"/>
</dbReference>
<dbReference type="AlphaFoldDB" id="A0A550CKU7"/>
<dbReference type="GO" id="GO:0008757">
    <property type="term" value="F:S-adenosylmethionine-dependent methyltransferase activity"/>
    <property type="evidence" value="ECO:0007669"/>
    <property type="project" value="UniProtKB-ARBA"/>
</dbReference>
<evidence type="ECO:0000313" key="3">
    <source>
        <dbReference type="Proteomes" id="UP000320762"/>
    </source>
</evidence>
<dbReference type="OrthoDB" id="413520at2759"/>
<evidence type="ECO:0000256" key="1">
    <source>
        <dbReference type="SAM" id="MobiDB-lite"/>
    </source>
</evidence>
<gene>
    <name evidence="2" type="ORF">BD626DRAFT_217798</name>
</gene>
<dbReference type="PANTHER" id="PTHR14614">
    <property type="entry name" value="HEPATOCELLULAR CARCINOMA-ASSOCIATED ANTIGEN"/>
    <property type="match status" value="1"/>
</dbReference>
<dbReference type="InterPro" id="IPR019410">
    <property type="entry name" value="Methyltransf_16"/>
</dbReference>
<protein>
    <recommendedName>
        <fullName evidence="4">Methyltransferase-domain-containing protein</fullName>
    </recommendedName>
</protein>
<evidence type="ECO:0000313" key="2">
    <source>
        <dbReference type="EMBL" id="TRM65377.1"/>
    </source>
</evidence>
<comment type="caution">
    <text evidence="2">The sequence shown here is derived from an EMBL/GenBank/DDBJ whole genome shotgun (WGS) entry which is preliminary data.</text>
</comment>
<feature type="region of interest" description="Disordered" evidence="1">
    <location>
        <begin position="15"/>
        <end position="40"/>
    </location>
</feature>
<proteinExistence type="predicted"/>
<evidence type="ECO:0008006" key="4">
    <source>
        <dbReference type="Google" id="ProtNLM"/>
    </source>
</evidence>
<dbReference type="InterPro" id="IPR029063">
    <property type="entry name" value="SAM-dependent_MTases_sf"/>
</dbReference>
<organism evidence="2 3">
    <name type="scientific">Schizophyllum amplum</name>
    <dbReference type="NCBI Taxonomy" id="97359"/>
    <lineage>
        <taxon>Eukaryota</taxon>
        <taxon>Fungi</taxon>
        <taxon>Dikarya</taxon>
        <taxon>Basidiomycota</taxon>
        <taxon>Agaricomycotina</taxon>
        <taxon>Agaricomycetes</taxon>
        <taxon>Agaricomycetidae</taxon>
        <taxon>Agaricales</taxon>
        <taxon>Schizophyllaceae</taxon>
        <taxon>Schizophyllum</taxon>
    </lineage>
</organism>
<feature type="region of interest" description="Disordered" evidence="1">
    <location>
        <begin position="285"/>
        <end position="315"/>
    </location>
</feature>
<keyword evidence="3" id="KW-1185">Reference proteome</keyword>
<reference evidence="2 3" key="1">
    <citation type="journal article" date="2019" name="New Phytol.">
        <title>Comparative genomics reveals unique wood-decay strategies and fruiting body development in the Schizophyllaceae.</title>
        <authorList>
            <person name="Almasi E."/>
            <person name="Sahu N."/>
            <person name="Krizsan K."/>
            <person name="Balint B."/>
            <person name="Kovacs G.M."/>
            <person name="Kiss B."/>
            <person name="Cseklye J."/>
            <person name="Drula E."/>
            <person name="Henrissat B."/>
            <person name="Nagy I."/>
            <person name="Chovatia M."/>
            <person name="Adam C."/>
            <person name="LaButti K."/>
            <person name="Lipzen A."/>
            <person name="Riley R."/>
            <person name="Grigoriev I.V."/>
            <person name="Nagy L.G."/>
        </authorList>
    </citation>
    <scope>NUCLEOTIDE SEQUENCE [LARGE SCALE GENOMIC DNA]</scope>
    <source>
        <strain evidence="2 3">NL-1724</strain>
    </source>
</reference>
<accession>A0A550CKU7</accession>